<gene>
    <name evidence="1" type="ORF">ENF32_00150</name>
</gene>
<dbReference type="EMBL" id="DQWS01000006">
    <property type="protein sequence ID" value="HDD52469.1"/>
    <property type="molecule type" value="Genomic_DNA"/>
</dbReference>
<name>A0A7C0Y7F7_9BACT</name>
<reference evidence="1" key="1">
    <citation type="journal article" date="2020" name="mSystems">
        <title>Genome- and Community-Level Interaction Insights into Carbon Utilization and Element Cycling Functions of Hydrothermarchaeota in Hydrothermal Sediment.</title>
        <authorList>
            <person name="Zhou Z."/>
            <person name="Liu Y."/>
            <person name="Xu W."/>
            <person name="Pan J."/>
            <person name="Luo Z.H."/>
            <person name="Li M."/>
        </authorList>
    </citation>
    <scope>NUCLEOTIDE SEQUENCE [LARGE SCALE GENOMIC DNA]</scope>
    <source>
        <strain evidence="1">HyVt-115</strain>
    </source>
</reference>
<dbReference type="Gene3D" id="3.40.1080.10">
    <property type="entry name" value="Glutaconate Coenzyme A-transferase"/>
    <property type="match status" value="1"/>
</dbReference>
<organism evidence="1">
    <name type="scientific">Thermosulfidibacter takaii</name>
    <dbReference type="NCBI Taxonomy" id="412593"/>
    <lineage>
        <taxon>Bacteria</taxon>
        <taxon>Pseudomonadati</taxon>
        <taxon>Thermosulfidibacterota</taxon>
        <taxon>Thermosulfidibacteria</taxon>
        <taxon>Thermosulfidibacterales</taxon>
        <taxon>Thermosulfidibacteraceae</taxon>
    </lineage>
</organism>
<dbReference type="InterPro" id="IPR004165">
    <property type="entry name" value="CoA_trans_fam_I"/>
</dbReference>
<dbReference type="Proteomes" id="UP000885690">
    <property type="component" value="Unassembled WGS sequence"/>
</dbReference>
<dbReference type="GO" id="GO:0008410">
    <property type="term" value="F:CoA-transferase activity"/>
    <property type="evidence" value="ECO:0007669"/>
    <property type="project" value="InterPro"/>
</dbReference>
<evidence type="ECO:0000313" key="1">
    <source>
        <dbReference type="EMBL" id="HDD52469.1"/>
    </source>
</evidence>
<keyword evidence="1" id="KW-0808">Transferase</keyword>
<sequence length="95" mass="10458">MEEKLYSLQDAVSRFINDGDVVAVGGVGRNRSPMALVREIVRQGKKDLHIVGREKGMDFDMLIGAGCVKKVSFALVSLEEFGLAMNFRRKAQAGE</sequence>
<comment type="caution">
    <text evidence="1">The sequence shown here is derived from an EMBL/GenBank/DDBJ whole genome shotgun (WGS) entry which is preliminary data.</text>
</comment>
<feature type="non-terminal residue" evidence="1">
    <location>
        <position position="95"/>
    </location>
</feature>
<dbReference type="AlphaFoldDB" id="A0A7C0Y7F7"/>
<dbReference type="InterPro" id="IPR037171">
    <property type="entry name" value="NagB/RpiA_transferase-like"/>
</dbReference>
<dbReference type="SUPFAM" id="SSF100950">
    <property type="entry name" value="NagB/RpiA/CoA transferase-like"/>
    <property type="match status" value="1"/>
</dbReference>
<protein>
    <submittedName>
        <fullName evidence="1">CoA transferase subunit A</fullName>
    </submittedName>
</protein>
<dbReference type="Pfam" id="PF01144">
    <property type="entry name" value="CoA_trans"/>
    <property type="match status" value="1"/>
</dbReference>
<accession>A0A7C0Y7F7</accession>
<proteinExistence type="predicted"/>